<keyword evidence="4" id="KW-1185">Reference proteome</keyword>
<dbReference type="EMBL" id="AP017312">
    <property type="protein sequence ID" value="BAU28531.1"/>
    <property type="molecule type" value="Genomic_DNA"/>
</dbReference>
<sequence>MKVYTVKELASAVGKHEETIKRWLRSGKFPNAFRNSDKEGWRIPESDLVHIKQGTGFVREDSQQSEEAVQQDVDELELVRLAYEAVTLTSPTEEILTILSVVGIKRTLEILLIMQQSAAKVKNPDGFIKKAIRENWSPTTVPVKLPKKQSKHFYDLTQQDYEATENKGESDYPSKFPFYNWLEE</sequence>
<dbReference type="AlphaFoldDB" id="A0A0U5AZP3"/>
<dbReference type="Proteomes" id="UP000217696">
    <property type="component" value="Chromosome"/>
</dbReference>
<dbReference type="InterPro" id="IPR041657">
    <property type="entry name" value="HTH_17"/>
</dbReference>
<dbReference type="InterPro" id="IPR009061">
    <property type="entry name" value="DNA-bd_dom_put_sf"/>
</dbReference>
<protein>
    <submittedName>
        <fullName evidence="3">Helix-turn-helix domain protein</fullName>
    </submittedName>
</protein>
<gene>
    <name evidence="2" type="ORF">CB4_02705</name>
    <name evidence="3" type="ORF">CB4_03424</name>
</gene>
<dbReference type="EMBL" id="AP017312">
    <property type="protein sequence ID" value="BAU29237.1"/>
    <property type="molecule type" value="Genomic_DNA"/>
</dbReference>
<evidence type="ECO:0000313" key="2">
    <source>
        <dbReference type="EMBL" id="BAU28531.1"/>
    </source>
</evidence>
<dbReference type="KEGG" id="asoc:CB4_03424"/>
<dbReference type="KEGG" id="asoc:CB4_02705"/>
<dbReference type="OrthoDB" id="2068210at2"/>
<feature type="domain" description="Helix-turn-helix" evidence="1">
    <location>
        <begin position="3"/>
        <end position="50"/>
    </location>
</feature>
<reference evidence="3 4" key="1">
    <citation type="submission" date="2015-12" db="EMBL/GenBank/DDBJ databases">
        <title>Genome sequence of Aneurinibacillus soli.</title>
        <authorList>
            <person name="Lee J.S."/>
            <person name="Lee K.C."/>
            <person name="Kim K.K."/>
            <person name="Lee B.W."/>
        </authorList>
    </citation>
    <scope>NUCLEOTIDE SEQUENCE [LARGE SCALE GENOMIC DNA]</scope>
    <source>
        <strain evidence="3 4">CB4</strain>
    </source>
</reference>
<dbReference type="RefSeq" id="WP_096466280.1">
    <property type="nucleotide sequence ID" value="NZ_AP017312.1"/>
</dbReference>
<organism evidence="3 4">
    <name type="scientific">Aneurinibacillus soli</name>
    <dbReference type="NCBI Taxonomy" id="1500254"/>
    <lineage>
        <taxon>Bacteria</taxon>
        <taxon>Bacillati</taxon>
        <taxon>Bacillota</taxon>
        <taxon>Bacilli</taxon>
        <taxon>Bacillales</taxon>
        <taxon>Paenibacillaceae</taxon>
        <taxon>Aneurinibacillus group</taxon>
        <taxon>Aneurinibacillus</taxon>
    </lineage>
</organism>
<dbReference type="SUPFAM" id="SSF46955">
    <property type="entry name" value="Putative DNA-binding domain"/>
    <property type="match status" value="1"/>
</dbReference>
<evidence type="ECO:0000259" key="1">
    <source>
        <dbReference type="Pfam" id="PF12728"/>
    </source>
</evidence>
<dbReference type="Pfam" id="PF12728">
    <property type="entry name" value="HTH_17"/>
    <property type="match status" value="1"/>
</dbReference>
<name>A0A0U5AZP3_9BACL</name>
<evidence type="ECO:0000313" key="3">
    <source>
        <dbReference type="EMBL" id="BAU29237.1"/>
    </source>
</evidence>
<accession>A0A0U5AZP3</accession>
<evidence type="ECO:0000313" key="4">
    <source>
        <dbReference type="Proteomes" id="UP000217696"/>
    </source>
</evidence>
<proteinExistence type="predicted"/>